<dbReference type="EMBL" id="JACBZX010000001">
    <property type="protein sequence ID" value="NYG37818.1"/>
    <property type="molecule type" value="Genomic_DNA"/>
</dbReference>
<dbReference type="InterPro" id="IPR058488">
    <property type="entry name" value="DUF8175"/>
</dbReference>
<evidence type="ECO:0000313" key="4">
    <source>
        <dbReference type="Proteomes" id="UP000592181"/>
    </source>
</evidence>
<organism evidence="3 4">
    <name type="scientific">Janibacter alkaliphilus</name>
    <dbReference type="NCBI Taxonomy" id="1069963"/>
    <lineage>
        <taxon>Bacteria</taxon>
        <taxon>Bacillati</taxon>
        <taxon>Actinomycetota</taxon>
        <taxon>Actinomycetes</taxon>
        <taxon>Micrococcales</taxon>
        <taxon>Intrasporangiaceae</taxon>
        <taxon>Janibacter</taxon>
    </lineage>
</organism>
<comment type="caution">
    <text evidence="3">The sequence shown here is derived from an EMBL/GenBank/DDBJ whole genome shotgun (WGS) entry which is preliminary data.</text>
</comment>
<feature type="domain" description="DUF8175" evidence="2">
    <location>
        <begin position="50"/>
        <end position="212"/>
    </location>
</feature>
<dbReference type="RefSeq" id="WP_179463124.1">
    <property type="nucleotide sequence ID" value="NZ_JACBZX010000001.1"/>
</dbReference>
<accession>A0A852X5W4</accession>
<feature type="region of interest" description="Disordered" evidence="1">
    <location>
        <begin position="28"/>
        <end position="77"/>
    </location>
</feature>
<dbReference type="Proteomes" id="UP000592181">
    <property type="component" value="Unassembled WGS sequence"/>
</dbReference>
<keyword evidence="4" id="KW-1185">Reference proteome</keyword>
<proteinExistence type="predicted"/>
<feature type="compositionally biased region" description="Low complexity" evidence="1">
    <location>
        <begin position="43"/>
        <end position="54"/>
    </location>
</feature>
<evidence type="ECO:0000259" key="2">
    <source>
        <dbReference type="Pfam" id="PF26526"/>
    </source>
</evidence>
<feature type="compositionally biased region" description="Polar residues" evidence="1">
    <location>
        <begin position="29"/>
        <end position="42"/>
    </location>
</feature>
<reference evidence="3 4" key="1">
    <citation type="submission" date="2020-07" db="EMBL/GenBank/DDBJ databases">
        <title>Sequencing the genomes of 1000 actinobacteria strains.</title>
        <authorList>
            <person name="Klenk H.-P."/>
        </authorList>
    </citation>
    <scope>NUCLEOTIDE SEQUENCE [LARGE SCALE GENOMIC DNA]</scope>
    <source>
        <strain evidence="3 4">DSM 24723</strain>
    </source>
</reference>
<gene>
    <name evidence="3" type="ORF">BJY28_002287</name>
</gene>
<protein>
    <recommendedName>
        <fullName evidence="2">DUF8175 domain-containing protein</fullName>
    </recommendedName>
</protein>
<evidence type="ECO:0000256" key="1">
    <source>
        <dbReference type="SAM" id="MobiDB-lite"/>
    </source>
</evidence>
<dbReference type="AlphaFoldDB" id="A0A852X5W4"/>
<evidence type="ECO:0000313" key="3">
    <source>
        <dbReference type="EMBL" id="NYG37818.1"/>
    </source>
</evidence>
<dbReference type="Pfam" id="PF26526">
    <property type="entry name" value="DUF8175"/>
    <property type="match status" value="1"/>
</dbReference>
<sequence length="225" mass="24112">MAAIGAVTVVVLVLACGLGWFLGRGSDDQAPTQTAASEDPAQTASSEASASTTSDVEDEETDGQCGLPVGSQAIPAEGPDATWEIHRSLTVPSSEEFGPAEVTDEGDRRCFAHNPTGALFFFINVQALEPELQARHVLEGGDDLAGQSSTSTPSTMLFRVQGYQLQSQGPDEVQVTVVYRVNQDEFALRTTVVWREGDWMVERRDDGSGRLEVSEIGDYVAWGQS</sequence>
<name>A0A852X5W4_9MICO</name>